<dbReference type="EMBL" id="FPHI01000012">
    <property type="protein sequence ID" value="SFV55674.1"/>
    <property type="molecule type" value="Genomic_DNA"/>
</dbReference>
<dbReference type="AlphaFoldDB" id="A0A1W1BQ81"/>
<gene>
    <name evidence="1" type="ORF">MNB_SV-3-132</name>
</gene>
<sequence>MPIPRKVVIECPKCGFSKVVTRGDCLPDASMFQKCPKCAEMMVDSQKSIEEVSGVLSTILGLFGK</sequence>
<name>A0A1W1BQ81_9ZZZZ</name>
<proteinExistence type="predicted"/>
<organism evidence="1">
    <name type="scientific">hydrothermal vent metagenome</name>
    <dbReference type="NCBI Taxonomy" id="652676"/>
    <lineage>
        <taxon>unclassified sequences</taxon>
        <taxon>metagenomes</taxon>
        <taxon>ecological metagenomes</taxon>
    </lineage>
</organism>
<evidence type="ECO:0000313" key="1">
    <source>
        <dbReference type="EMBL" id="SFV55674.1"/>
    </source>
</evidence>
<reference evidence="1" key="1">
    <citation type="submission" date="2016-10" db="EMBL/GenBank/DDBJ databases">
        <authorList>
            <person name="de Groot N.N."/>
        </authorList>
    </citation>
    <scope>NUCLEOTIDE SEQUENCE</scope>
</reference>
<protein>
    <submittedName>
        <fullName evidence="1">Uncharacterized protein</fullName>
    </submittedName>
</protein>
<accession>A0A1W1BQ81</accession>